<dbReference type="EMBL" id="AAOT01000008">
    <property type="protein sequence ID" value="EAR51848.1"/>
    <property type="molecule type" value="Genomic_DNA"/>
</dbReference>
<name>Q2CGT7_OCEGH</name>
<proteinExistence type="predicted"/>
<sequence length="121" mass="13252">MSEREKVVARALQRELDLPVSVRFGPGSNQEQDHVVISDEQGGEWRLSLFSRADADGLHIQLRETIAALGRCRLTLRDHRGAPCTLAFEIAETLAPSLAGAPVTLILRARTRQPSPGDASR</sequence>
<dbReference type="AlphaFoldDB" id="Q2CGT7"/>
<dbReference type="HOGENOM" id="CLU_2035624_0_0_5"/>
<dbReference type="Proteomes" id="UP000003635">
    <property type="component" value="Unassembled WGS sequence"/>
</dbReference>
<reference evidence="1 2" key="1">
    <citation type="journal article" date="2010" name="J. Bacteriol.">
        <title>Genome sequences of Oceanicola granulosus HTCC2516(T) and Oceanicola batsensis HTCC2597(TDelta).</title>
        <authorList>
            <person name="Thrash J.C."/>
            <person name="Cho J.C."/>
            <person name="Vergin K.L."/>
            <person name="Giovannoni S.J."/>
        </authorList>
    </citation>
    <scope>NUCLEOTIDE SEQUENCE [LARGE SCALE GENOMIC DNA]</scope>
    <source>
        <strain evidence="2">ATCC BAA-861 / DSM 15982 / KCTC 12143 / HTCC2516</strain>
    </source>
</reference>
<comment type="caution">
    <text evidence="1">The sequence shown here is derived from an EMBL/GenBank/DDBJ whole genome shotgun (WGS) entry which is preliminary data.</text>
</comment>
<dbReference type="STRING" id="314256.OG2516_16144"/>
<organism evidence="1 2">
    <name type="scientific">Oceanicola granulosus (strain ATCC BAA-861 / DSM 15982 / KCTC 12143 / HTCC2516)</name>
    <dbReference type="NCBI Taxonomy" id="314256"/>
    <lineage>
        <taxon>Bacteria</taxon>
        <taxon>Pseudomonadati</taxon>
        <taxon>Pseudomonadota</taxon>
        <taxon>Alphaproteobacteria</taxon>
        <taxon>Rhodobacterales</taxon>
        <taxon>Roseobacteraceae</taxon>
        <taxon>Oceanicola</taxon>
    </lineage>
</organism>
<evidence type="ECO:0000313" key="1">
    <source>
        <dbReference type="EMBL" id="EAR51848.1"/>
    </source>
</evidence>
<accession>Q2CGT7</accession>
<dbReference type="OrthoDB" id="10003151at2"/>
<gene>
    <name evidence="1" type="ORF">OG2516_16144</name>
</gene>
<evidence type="ECO:0000313" key="2">
    <source>
        <dbReference type="Proteomes" id="UP000003635"/>
    </source>
</evidence>
<dbReference type="RefSeq" id="WP_007257175.1">
    <property type="nucleotide sequence ID" value="NZ_CH724111.1"/>
</dbReference>
<keyword evidence="2" id="KW-1185">Reference proteome</keyword>
<protein>
    <submittedName>
        <fullName evidence="1">Uncharacterized protein</fullName>
    </submittedName>
</protein>